<accession>A0A2N6NQ32</accession>
<keyword evidence="2" id="KW-1133">Transmembrane helix</keyword>
<proteinExistence type="predicted"/>
<keyword evidence="2" id="KW-0812">Transmembrane</keyword>
<evidence type="ECO:0000313" key="3">
    <source>
        <dbReference type="EMBL" id="PMB69379.1"/>
    </source>
</evidence>
<evidence type="ECO:0000313" key="4">
    <source>
        <dbReference type="Proteomes" id="UP000235728"/>
    </source>
</evidence>
<keyword evidence="2" id="KW-0472">Membrane</keyword>
<dbReference type="Proteomes" id="UP000235728">
    <property type="component" value="Unassembled WGS sequence"/>
</dbReference>
<comment type="caution">
    <text evidence="3">The sequence shown here is derived from an EMBL/GenBank/DDBJ whole genome shotgun (WGS) entry which is preliminary data.</text>
</comment>
<feature type="region of interest" description="Disordered" evidence="1">
    <location>
        <begin position="1"/>
        <end position="38"/>
    </location>
</feature>
<name>A0A2N6NQ32_BEABA</name>
<gene>
    <name evidence="3" type="ORF">BM221_004019</name>
</gene>
<evidence type="ECO:0000256" key="2">
    <source>
        <dbReference type="SAM" id="Phobius"/>
    </source>
</evidence>
<reference evidence="3 4" key="1">
    <citation type="journal article" date="2016" name="Appl. Microbiol. Biotechnol.">
        <title>Characterization of T-DNA insertion mutants with decreased virulence in the entomopathogenic fungus Beauveria bassiana JEF-007.</title>
        <authorList>
            <person name="Kim S."/>
            <person name="Lee S.J."/>
            <person name="Nai Y.S."/>
            <person name="Yu J.S."/>
            <person name="Lee M.R."/>
            <person name="Yang Y.T."/>
            <person name="Kim J.S."/>
        </authorList>
    </citation>
    <scope>NUCLEOTIDE SEQUENCE [LARGE SCALE GENOMIC DNA]</scope>
    <source>
        <strain evidence="3 4">JEF-007</strain>
    </source>
</reference>
<organism evidence="3 4">
    <name type="scientific">Beauveria bassiana</name>
    <name type="common">White muscardine disease fungus</name>
    <name type="synonym">Tritirachium shiotae</name>
    <dbReference type="NCBI Taxonomy" id="176275"/>
    <lineage>
        <taxon>Eukaryota</taxon>
        <taxon>Fungi</taxon>
        <taxon>Dikarya</taxon>
        <taxon>Ascomycota</taxon>
        <taxon>Pezizomycotina</taxon>
        <taxon>Sordariomycetes</taxon>
        <taxon>Hypocreomycetidae</taxon>
        <taxon>Hypocreales</taxon>
        <taxon>Cordycipitaceae</taxon>
        <taxon>Beauveria</taxon>
    </lineage>
</organism>
<dbReference type="EMBL" id="MRVG01000004">
    <property type="protein sequence ID" value="PMB69379.1"/>
    <property type="molecule type" value="Genomic_DNA"/>
</dbReference>
<dbReference type="AlphaFoldDB" id="A0A2N6NQ32"/>
<evidence type="ECO:0000256" key="1">
    <source>
        <dbReference type="SAM" id="MobiDB-lite"/>
    </source>
</evidence>
<sequence length="62" mass="6679">MTLMGLVSSGHKRAPPSASHLSPLQREKKSGPSMKPHGRKPFALITLDAGILVLVFLSYIIP</sequence>
<feature type="transmembrane region" description="Helical" evidence="2">
    <location>
        <begin position="42"/>
        <end position="61"/>
    </location>
</feature>
<protein>
    <submittedName>
        <fullName evidence="3">Uncharacterized protein</fullName>
    </submittedName>
</protein>